<evidence type="ECO:0000259" key="5">
    <source>
        <dbReference type="PROSITE" id="PS50893"/>
    </source>
</evidence>
<evidence type="ECO:0000313" key="7">
    <source>
        <dbReference type="Proteomes" id="UP000028725"/>
    </source>
</evidence>
<organism evidence="6 7">
    <name type="scientific">Hyalangium minutum</name>
    <dbReference type="NCBI Taxonomy" id="394096"/>
    <lineage>
        <taxon>Bacteria</taxon>
        <taxon>Pseudomonadati</taxon>
        <taxon>Myxococcota</taxon>
        <taxon>Myxococcia</taxon>
        <taxon>Myxococcales</taxon>
        <taxon>Cystobacterineae</taxon>
        <taxon>Archangiaceae</taxon>
        <taxon>Hyalangium</taxon>
    </lineage>
</organism>
<dbReference type="Gene3D" id="3.40.50.300">
    <property type="entry name" value="P-loop containing nucleotide triphosphate hydrolases"/>
    <property type="match status" value="1"/>
</dbReference>
<sequence length="226" mass="25030">MSQPLVSLRNIEKSYPIAGGRTWVLRRIHLDVQPGEFVTLMGPSGAGKSTLLSILGMLDAEWTGEYLLEGRAVHSLKPKDRAELAKGTIGFVFQQYHLLDGLTVAENLEVPLSYRNLKRSEREALVADMLDRFQLVGKKDLYPNQLSGGQQQVVGIARALIASPKMLLADEPTGNLHSTQAKQIMEMFQALNREGTTVIQVTHSESNAAYGHRVVQLADGWIQEPR</sequence>
<protein>
    <submittedName>
        <fullName evidence="6">ABC transporter, ATP-binding protein</fullName>
    </submittedName>
</protein>
<name>A0A085WPG5_9BACT</name>
<dbReference type="Proteomes" id="UP000028725">
    <property type="component" value="Unassembled WGS sequence"/>
</dbReference>
<dbReference type="PROSITE" id="PS50893">
    <property type="entry name" value="ABC_TRANSPORTER_2"/>
    <property type="match status" value="1"/>
</dbReference>
<dbReference type="GO" id="GO:0005524">
    <property type="term" value="F:ATP binding"/>
    <property type="evidence" value="ECO:0007669"/>
    <property type="project" value="UniProtKB-KW"/>
</dbReference>
<dbReference type="PANTHER" id="PTHR24220:SF86">
    <property type="entry name" value="ABC TRANSPORTER ABCH.1"/>
    <property type="match status" value="1"/>
</dbReference>
<dbReference type="InterPro" id="IPR003593">
    <property type="entry name" value="AAA+_ATPase"/>
</dbReference>
<dbReference type="GO" id="GO:0098796">
    <property type="term" value="C:membrane protein complex"/>
    <property type="evidence" value="ECO:0007669"/>
    <property type="project" value="UniProtKB-ARBA"/>
</dbReference>
<dbReference type="GO" id="GO:0005886">
    <property type="term" value="C:plasma membrane"/>
    <property type="evidence" value="ECO:0007669"/>
    <property type="project" value="TreeGrafter"/>
</dbReference>
<dbReference type="CDD" id="cd03255">
    <property type="entry name" value="ABC_MJ0796_LolCDE_FtsE"/>
    <property type="match status" value="1"/>
</dbReference>
<gene>
    <name evidence="6" type="ORF">DB31_6553</name>
</gene>
<evidence type="ECO:0000256" key="4">
    <source>
        <dbReference type="ARBA" id="ARBA00038388"/>
    </source>
</evidence>
<dbReference type="AlphaFoldDB" id="A0A085WPG5"/>
<keyword evidence="2" id="KW-0547">Nucleotide-binding</keyword>
<dbReference type="PROSITE" id="PS00211">
    <property type="entry name" value="ABC_TRANSPORTER_1"/>
    <property type="match status" value="1"/>
</dbReference>
<keyword evidence="3 6" id="KW-0067">ATP-binding</keyword>
<proteinExistence type="inferred from homology"/>
<evidence type="ECO:0000256" key="2">
    <source>
        <dbReference type="ARBA" id="ARBA00022741"/>
    </source>
</evidence>
<dbReference type="GO" id="GO:0016887">
    <property type="term" value="F:ATP hydrolysis activity"/>
    <property type="evidence" value="ECO:0007669"/>
    <property type="project" value="InterPro"/>
</dbReference>
<evidence type="ECO:0000313" key="6">
    <source>
        <dbReference type="EMBL" id="KFE69578.1"/>
    </source>
</evidence>
<comment type="similarity">
    <text evidence="4">Belongs to the ABC transporter superfamily. Macrolide exporter (TC 3.A.1.122) family.</text>
</comment>
<reference evidence="6 7" key="1">
    <citation type="submission" date="2014-04" db="EMBL/GenBank/DDBJ databases">
        <title>Genome assembly of Hyalangium minutum DSM 14724.</title>
        <authorList>
            <person name="Sharma G."/>
            <person name="Subramanian S."/>
        </authorList>
    </citation>
    <scope>NUCLEOTIDE SEQUENCE [LARGE SCALE GENOMIC DNA]</scope>
    <source>
        <strain evidence="6 7">DSM 14724</strain>
    </source>
</reference>
<dbReference type="InterPro" id="IPR027417">
    <property type="entry name" value="P-loop_NTPase"/>
</dbReference>
<dbReference type="InterPro" id="IPR003439">
    <property type="entry name" value="ABC_transporter-like_ATP-bd"/>
</dbReference>
<dbReference type="STRING" id="394096.DB31_6553"/>
<dbReference type="InterPro" id="IPR017871">
    <property type="entry name" value="ABC_transporter-like_CS"/>
</dbReference>
<dbReference type="SMART" id="SM00382">
    <property type="entry name" value="AAA"/>
    <property type="match status" value="1"/>
</dbReference>
<comment type="caution">
    <text evidence="6">The sequence shown here is derived from an EMBL/GenBank/DDBJ whole genome shotgun (WGS) entry which is preliminary data.</text>
</comment>
<evidence type="ECO:0000256" key="3">
    <source>
        <dbReference type="ARBA" id="ARBA00022840"/>
    </source>
</evidence>
<feature type="domain" description="ABC transporter" evidence="5">
    <location>
        <begin position="6"/>
        <end position="226"/>
    </location>
</feature>
<dbReference type="PANTHER" id="PTHR24220">
    <property type="entry name" value="IMPORT ATP-BINDING PROTEIN"/>
    <property type="match status" value="1"/>
</dbReference>
<dbReference type="OrthoDB" id="9809450at2"/>
<evidence type="ECO:0000256" key="1">
    <source>
        <dbReference type="ARBA" id="ARBA00022448"/>
    </source>
</evidence>
<dbReference type="InterPro" id="IPR015854">
    <property type="entry name" value="ABC_transpr_LolD-like"/>
</dbReference>
<dbReference type="RefSeq" id="WP_044186899.1">
    <property type="nucleotide sequence ID" value="NZ_JMCB01000004.1"/>
</dbReference>
<dbReference type="EMBL" id="JMCB01000004">
    <property type="protein sequence ID" value="KFE69578.1"/>
    <property type="molecule type" value="Genomic_DNA"/>
</dbReference>
<dbReference type="Pfam" id="PF00005">
    <property type="entry name" value="ABC_tran"/>
    <property type="match status" value="1"/>
</dbReference>
<keyword evidence="1" id="KW-0813">Transport</keyword>
<dbReference type="SUPFAM" id="SSF52540">
    <property type="entry name" value="P-loop containing nucleoside triphosphate hydrolases"/>
    <property type="match status" value="1"/>
</dbReference>
<keyword evidence="7" id="KW-1185">Reference proteome</keyword>
<dbReference type="GO" id="GO:0022857">
    <property type="term" value="F:transmembrane transporter activity"/>
    <property type="evidence" value="ECO:0007669"/>
    <property type="project" value="TreeGrafter"/>
</dbReference>
<accession>A0A085WPG5</accession>
<dbReference type="FunFam" id="3.40.50.300:FF:000032">
    <property type="entry name" value="Export ABC transporter ATP-binding protein"/>
    <property type="match status" value="1"/>
</dbReference>
<dbReference type="PATRIC" id="fig|394096.3.peg.2653"/>
<dbReference type="InterPro" id="IPR017911">
    <property type="entry name" value="MacB-like_ATP-bd"/>
</dbReference>